<dbReference type="InterPro" id="IPR054015">
    <property type="entry name" value="ExsA-like_N"/>
</dbReference>
<dbReference type="Pfam" id="PF22200">
    <property type="entry name" value="ExsA_N"/>
    <property type="match status" value="1"/>
</dbReference>
<dbReference type="RefSeq" id="WP_014682158.1">
    <property type="nucleotide sequence ID" value="NC_017770.1"/>
</dbReference>
<keyword evidence="2 5" id="KW-0238">DNA-binding</keyword>
<dbReference type="InterPro" id="IPR018060">
    <property type="entry name" value="HTH_AraC"/>
</dbReference>
<reference evidence="5" key="1">
    <citation type="submission" date="2012-02" db="EMBL/GenBank/DDBJ databases">
        <title>The complete genome of Solitalea canadensis DSM 3403.</title>
        <authorList>
            <consortium name="US DOE Joint Genome Institute (JGI-PGF)"/>
            <person name="Lucas S."/>
            <person name="Copeland A."/>
            <person name="Lapidus A."/>
            <person name="Glavina del Rio T."/>
            <person name="Dalin E."/>
            <person name="Tice H."/>
            <person name="Bruce D."/>
            <person name="Goodwin L."/>
            <person name="Pitluck S."/>
            <person name="Peters L."/>
            <person name="Ovchinnikova G."/>
            <person name="Lu M."/>
            <person name="Kyrpides N."/>
            <person name="Mavromatis K."/>
            <person name="Ivanova N."/>
            <person name="Brettin T."/>
            <person name="Detter J.C."/>
            <person name="Han C."/>
            <person name="Larimer F."/>
            <person name="Land M."/>
            <person name="Hauser L."/>
            <person name="Markowitz V."/>
            <person name="Cheng J.-F."/>
            <person name="Hugenholtz P."/>
            <person name="Woyke T."/>
            <person name="Wu D."/>
            <person name="Spring S."/>
            <person name="Schroeder M."/>
            <person name="Kopitz M."/>
            <person name="Brambilla E."/>
            <person name="Klenk H.-P."/>
            <person name="Eisen J.A."/>
        </authorList>
    </citation>
    <scope>NUCLEOTIDE SEQUENCE</scope>
    <source>
        <strain evidence="5">DSM 3403</strain>
    </source>
</reference>
<dbReference type="AlphaFoldDB" id="H8KM13"/>
<keyword evidence="1" id="KW-0805">Transcription regulation</keyword>
<dbReference type="Proteomes" id="UP000007590">
    <property type="component" value="Chromosome"/>
</dbReference>
<evidence type="ECO:0000313" key="6">
    <source>
        <dbReference type="Proteomes" id="UP000007590"/>
    </source>
</evidence>
<dbReference type="SMART" id="SM00342">
    <property type="entry name" value="HTH_ARAC"/>
    <property type="match status" value="1"/>
</dbReference>
<protein>
    <submittedName>
        <fullName evidence="5">DNA-binding domain-containing protein, AraC-type</fullName>
    </submittedName>
</protein>
<dbReference type="PANTHER" id="PTHR43280:SF2">
    <property type="entry name" value="HTH-TYPE TRANSCRIPTIONAL REGULATOR EXSA"/>
    <property type="match status" value="1"/>
</dbReference>
<evidence type="ECO:0000256" key="2">
    <source>
        <dbReference type="ARBA" id="ARBA00023125"/>
    </source>
</evidence>
<evidence type="ECO:0000259" key="4">
    <source>
        <dbReference type="PROSITE" id="PS01124"/>
    </source>
</evidence>
<evidence type="ECO:0000313" key="5">
    <source>
        <dbReference type="EMBL" id="AFD08935.1"/>
    </source>
</evidence>
<dbReference type="KEGG" id="scn:Solca_3940"/>
<dbReference type="InterPro" id="IPR009057">
    <property type="entry name" value="Homeodomain-like_sf"/>
</dbReference>
<dbReference type="SUPFAM" id="SSF46689">
    <property type="entry name" value="Homeodomain-like"/>
    <property type="match status" value="2"/>
</dbReference>
<evidence type="ECO:0000256" key="3">
    <source>
        <dbReference type="ARBA" id="ARBA00023163"/>
    </source>
</evidence>
<proteinExistence type="predicted"/>
<dbReference type="EMBL" id="CP003349">
    <property type="protein sequence ID" value="AFD08935.1"/>
    <property type="molecule type" value="Genomic_DNA"/>
</dbReference>
<dbReference type="eggNOG" id="COG2207">
    <property type="taxonomic scope" value="Bacteria"/>
</dbReference>
<name>H8KM13_SOLCM</name>
<dbReference type="PANTHER" id="PTHR43280">
    <property type="entry name" value="ARAC-FAMILY TRANSCRIPTIONAL REGULATOR"/>
    <property type="match status" value="1"/>
</dbReference>
<dbReference type="Gene3D" id="1.10.10.60">
    <property type="entry name" value="Homeodomain-like"/>
    <property type="match status" value="2"/>
</dbReference>
<feature type="domain" description="HTH araC/xylS-type" evidence="4">
    <location>
        <begin position="188"/>
        <end position="286"/>
    </location>
</feature>
<keyword evidence="6" id="KW-1185">Reference proteome</keyword>
<dbReference type="Pfam" id="PF12833">
    <property type="entry name" value="HTH_18"/>
    <property type="match status" value="1"/>
</dbReference>
<dbReference type="GO" id="GO:0043565">
    <property type="term" value="F:sequence-specific DNA binding"/>
    <property type="evidence" value="ECO:0007669"/>
    <property type="project" value="InterPro"/>
</dbReference>
<keyword evidence="3" id="KW-0804">Transcription</keyword>
<dbReference type="STRING" id="929556.Solca_3940"/>
<gene>
    <name evidence="5" type="ordered locus">Solca_3940</name>
</gene>
<accession>H8KM13</accession>
<dbReference type="OrthoDB" id="4480133at2"/>
<dbReference type="GO" id="GO:0003700">
    <property type="term" value="F:DNA-binding transcription factor activity"/>
    <property type="evidence" value="ECO:0007669"/>
    <property type="project" value="InterPro"/>
</dbReference>
<sequence>MEDIIVLPQAIVCKSTAQKPIIIHNYTSYKNLQKSKVLLQYNLITFLINGEKSFQYANNSTSIDNKKLAVLSSGNCLMTEKLSNGNNYSSIVLFFDNAVLMNFFIKYPVVSNKAPSKNEAKAPFIILEKDDFVKNFLISIDLIKANTTEISDGMLLLKFEEIMLYLLEKSPEVILSLQASLQTQQSDFEIRKLVEQNIQSNLTIEELAFLGNMSVSTFKRRFAKIYNCSPSQFFLQKRMEIAADLLVHNQENPSEVFYKVGYENHSSFSLSFKQIYGMSPKQYQLKKLTDSQ</sequence>
<organism evidence="5 6">
    <name type="scientific">Solitalea canadensis (strain ATCC 29591 / DSM 3403 / JCM 21819 / LMG 8368 / NBRC 15130 / NCIMB 12057 / USAM 9D)</name>
    <name type="common">Flexibacter canadensis</name>
    <dbReference type="NCBI Taxonomy" id="929556"/>
    <lineage>
        <taxon>Bacteria</taxon>
        <taxon>Pseudomonadati</taxon>
        <taxon>Bacteroidota</taxon>
        <taxon>Sphingobacteriia</taxon>
        <taxon>Sphingobacteriales</taxon>
        <taxon>Sphingobacteriaceae</taxon>
        <taxon>Solitalea</taxon>
    </lineage>
</organism>
<evidence type="ECO:0000256" key="1">
    <source>
        <dbReference type="ARBA" id="ARBA00023015"/>
    </source>
</evidence>
<dbReference type="HOGENOM" id="CLU_073843_1_0_10"/>
<dbReference type="PROSITE" id="PS01124">
    <property type="entry name" value="HTH_ARAC_FAMILY_2"/>
    <property type="match status" value="1"/>
</dbReference>